<dbReference type="Pfam" id="PF01979">
    <property type="entry name" value="Amidohydro_1"/>
    <property type="match status" value="1"/>
</dbReference>
<dbReference type="SUPFAM" id="SSF51338">
    <property type="entry name" value="Composite domain of metallo-dependent hydrolases"/>
    <property type="match status" value="1"/>
</dbReference>
<proteinExistence type="predicted"/>
<dbReference type="InterPro" id="IPR006680">
    <property type="entry name" value="Amidohydro-rel"/>
</dbReference>
<keyword evidence="3" id="KW-1185">Reference proteome</keyword>
<name>A0ABT5D4N3_9BACT</name>
<dbReference type="Gene3D" id="2.30.40.10">
    <property type="entry name" value="Urease, subunit C, domain 1"/>
    <property type="match status" value="1"/>
</dbReference>
<dbReference type="Gene3D" id="3.40.50.10910">
    <property type="entry name" value="Amidohydrolase"/>
    <property type="match status" value="1"/>
</dbReference>
<dbReference type="Gene3D" id="3.30.110.90">
    <property type="entry name" value="Amidohydrolase"/>
    <property type="match status" value="1"/>
</dbReference>
<evidence type="ECO:0000313" key="3">
    <source>
        <dbReference type="Proteomes" id="UP001221838"/>
    </source>
</evidence>
<accession>A0ABT5D4N3</accession>
<evidence type="ECO:0000259" key="1">
    <source>
        <dbReference type="Pfam" id="PF01979"/>
    </source>
</evidence>
<dbReference type="InterPro" id="IPR051781">
    <property type="entry name" value="Metallo-dep_Hydrolase"/>
</dbReference>
<dbReference type="RefSeq" id="WP_272136578.1">
    <property type="nucleotide sequence ID" value="NZ_JAQNDM010000002.1"/>
</dbReference>
<dbReference type="Gene3D" id="1.20.58.520">
    <property type="entry name" value="Amidohydrolase"/>
    <property type="match status" value="1"/>
</dbReference>
<dbReference type="PANTHER" id="PTHR43135">
    <property type="entry name" value="ALPHA-D-RIBOSE 1-METHYLPHOSPHONATE 5-TRIPHOSPHATE DIPHOSPHATASE"/>
    <property type="match status" value="1"/>
</dbReference>
<comment type="caution">
    <text evidence="2">The sequence shown here is derived from an EMBL/GenBank/DDBJ whole genome shotgun (WGS) entry which is preliminary data.</text>
</comment>
<dbReference type="SUPFAM" id="SSF51556">
    <property type="entry name" value="Metallo-dependent hydrolases"/>
    <property type="match status" value="1"/>
</dbReference>
<dbReference type="PANTHER" id="PTHR43135:SF3">
    <property type="entry name" value="ALPHA-D-RIBOSE 1-METHYLPHOSPHONATE 5-TRIPHOSPHATE DIPHOSPHATASE"/>
    <property type="match status" value="1"/>
</dbReference>
<evidence type="ECO:0000313" key="2">
    <source>
        <dbReference type="EMBL" id="MDC0708626.1"/>
    </source>
</evidence>
<sequence length="465" mass="50609">MAEGCIETEERRNLLAFPRRLFPLTAAVLACLLATACAHGPKPATSSFVVVLEGARVFDGETLGGPSTVVLEGDLIRAVGPRGSLTVPKGARVVDYTGKILLPGLIVAHAHVGHTSGTEMERSFYTRERIAQQLTRYQAYGVVAVNSLGMNPPLFYTLRRELNGHTAGADLYGAGPGIGAFRGTPPPQMRLADDQVARPQTAEEARAMVRDMAERGVDMVKLWVDGMGGKMPKLAPALYRAAIDEAHRNGVKAAAHIHDLEDAKALVEAGIDVIGHGVRDQRVDDAFIQAMKDREVWYIPTIQLDEANYIYAEHPSWMDEPFFRAAVDPELQHHFEDPTWQRETLASPEVAKARKAVSTNQENLLLLHRAGVKIGFGTDSGGMPQRIPGFAEHRELELMVQAGLTPAEALRAATSGSAELMGLKDRGRIAPGKVADLVVLDADPTQDIRNTRGIHALWRRGVEVR</sequence>
<organism evidence="2 3">
    <name type="scientific">Stigmatella ashevillensis</name>
    <dbReference type="NCBI Taxonomy" id="2995309"/>
    <lineage>
        <taxon>Bacteria</taxon>
        <taxon>Pseudomonadati</taxon>
        <taxon>Myxococcota</taxon>
        <taxon>Myxococcia</taxon>
        <taxon>Myxococcales</taxon>
        <taxon>Cystobacterineae</taxon>
        <taxon>Archangiaceae</taxon>
        <taxon>Stigmatella</taxon>
    </lineage>
</organism>
<feature type="domain" description="Amidohydrolase-related" evidence="1">
    <location>
        <begin position="100"/>
        <end position="451"/>
    </location>
</feature>
<protein>
    <submittedName>
        <fullName evidence="2">Amidohydrolase family protein</fullName>
    </submittedName>
</protein>
<gene>
    <name evidence="2" type="ORF">POL68_09115</name>
</gene>
<reference evidence="2 3" key="1">
    <citation type="submission" date="2022-11" db="EMBL/GenBank/DDBJ databases">
        <title>Minimal conservation of predation-associated metabolite biosynthetic gene clusters underscores biosynthetic potential of Myxococcota including descriptions for ten novel species: Archangium lansinium sp. nov., Myxococcus landrumus sp. nov., Nannocystis bai.</title>
        <authorList>
            <person name="Ahearne A."/>
            <person name="Stevens C."/>
            <person name="Dowd S."/>
        </authorList>
    </citation>
    <scope>NUCLEOTIDE SEQUENCE [LARGE SCALE GENOMIC DNA]</scope>
    <source>
        <strain evidence="2 3">NCWAL01</strain>
    </source>
</reference>
<dbReference type="CDD" id="cd01299">
    <property type="entry name" value="Met_dep_hydrolase_A"/>
    <property type="match status" value="1"/>
</dbReference>
<dbReference type="InterPro" id="IPR011059">
    <property type="entry name" value="Metal-dep_hydrolase_composite"/>
</dbReference>
<dbReference type="InterPro" id="IPR032466">
    <property type="entry name" value="Metal_Hydrolase"/>
</dbReference>
<dbReference type="Proteomes" id="UP001221838">
    <property type="component" value="Unassembled WGS sequence"/>
</dbReference>
<dbReference type="InterPro" id="IPR057744">
    <property type="entry name" value="OTAase-like"/>
</dbReference>
<dbReference type="EMBL" id="JAQNDM010000002">
    <property type="protein sequence ID" value="MDC0708626.1"/>
    <property type="molecule type" value="Genomic_DNA"/>
</dbReference>